<protein>
    <submittedName>
        <fullName evidence="1">Uncharacterized protein</fullName>
    </submittedName>
</protein>
<dbReference type="AlphaFoldDB" id="A0A645FP38"/>
<organism evidence="1">
    <name type="scientific">bioreactor metagenome</name>
    <dbReference type="NCBI Taxonomy" id="1076179"/>
    <lineage>
        <taxon>unclassified sequences</taxon>
        <taxon>metagenomes</taxon>
        <taxon>ecological metagenomes</taxon>
    </lineage>
</organism>
<evidence type="ECO:0000313" key="1">
    <source>
        <dbReference type="EMBL" id="MPN15710.1"/>
    </source>
</evidence>
<sequence>MIALCAVKRLIRPGKGRCKGFSLPHQGHARGAGGTKAVRQVWAAVPKGLTDLLPFFHGGLRRAHPGHHGNKLIPADAGENVPAPGMGAKHGAEPAEHLIAPRVALGVVAVLQIVHVKHKNRYAGLGLVQPRHGVVQPPPV</sequence>
<reference evidence="1" key="1">
    <citation type="submission" date="2019-08" db="EMBL/GenBank/DDBJ databases">
        <authorList>
            <person name="Kucharzyk K."/>
            <person name="Murdoch R.W."/>
            <person name="Higgins S."/>
            <person name="Loffler F."/>
        </authorList>
    </citation>
    <scope>NUCLEOTIDE SEQUENCE</scope>
</reference>
<dbReference type="EMBL" id="VSSQ01062552">
    <property type="protein sequence ID" value="MPN15710.1"/>
    <property type="molecule type" value="Genomic_DNA"/>
</dbReference>
<comment type="caution">
    <text evidence="1">The sequence shown here is derived from an EMBL/GenBank/DDBJ whole genome shotgun (WGS) entry which is preliminary data.</text>
</comment>
<proteinExistence type="predicted"/>
<name>A0A645FP38_9ZZZZ</name>
<gene>
    <name evidence="1" type="ORF">SDC9_163044</name>
</gene>
<accession>A0A645FP38</accession>